<dbReference type="InterPro" id="IPR037455">
    <property type="entry name" value="LucA/IucC-like"/>
</dbReference>
<dbReference type="Gene3D" id="1.10.510.40">
    <property type="match status" value="1"/>
</dbReference>
<dbReference type="Pfam" id="PF04183">
    <property type="entry name" value="IucA_IucC"/>
    <property type="match status" value="1"/>
</dbReference>
<dbReference type="AlphaFoldDB" id="A0A1H0FXU7"/>
<evidence type="ECO:0000259" key="3">
    <source>
        <dbReference type="Pfam" id="PF04183"/>
    </source>
</evidence>
<dbReference type="InterPro" id="IPR022770">
    <property type="entry name" value="IucA/IucC-like_C"/>
</dbReference>
<reference evidence="6" key="1">
    <citation type="submission" date="2016-10" db="EMBL/GenBank/DDBJ databases">
        <authorList>
            <person name="Varghese N."/>
            <person name="Submissions S."/>
        </authorList>
    </citation>
    <scope>NUCLEOTIDE SEQUENCE [LARGE SCALE GENOMIC DNA]</scope>
    <source>
        <strain evidence="6">CGMCC 1.3703</strain>
    </source>
</reference>
<comment type="similarity">
    <text evidence="2">Belongs to the IucA/IucC family.</text>
</comment>
<feature type="domain" description="Aerobactin siderophore biosynthesis IucA/IucC N-terminal" evidence="3">
    <location>
        <begin position="140"/>
        <end position="372"/>
    </location>
</feature>
<dbReference type="Proteomes" id="UP000198860">
    <property type="component" value="Unassembled WGS sequence"/>
</dbReference>
<dbReference type="Pfam" id="PF06276">
    <property type="entry name" value="FhuF"/>
    <property type="match status" value="1"/>
</dbReference>
<dbReference type="RefSeq" id="WP_089650936.1">
    <property type="nucleotide sequence ID" value="NZ_FNIZ01000002.1"/>
</dbReference>
<dbReference type="PANTHER" id="PTHR34384">
    <property type="entry name" value="L-2,3-DIAMINOPROPANOATE--CITRATE LIGASE"/>
    <property type="match status" value="1"/>
</dbReference>
<organism evidence="5 6">
    <name type="scientific">Halobacillus aidingensis</name>
    <dbReference type="NCBI Taxonomy" id="240303"/>
    <lineage>
        <taxon>Bacteria</taxon>
        <taxon>Bacillati</taxon>
        <taxon>Bacillota</taxon>
        <taxon>Bacilli</taxon>
        <taxon>Bacillales</taxon>
        <taxon>Bacillaceae</taxon>
        <taxon>Halobacillus</taxon>
    </lineage>
</organism>
<dbReference type="PANTHER" id="PTHR34384:SF5">
    <property type="entry name" value="L-2,3-DIAMINOPROPANOATE--CITRATE LIGASE"/>
    <property type="match status" value="1"/>
</dbReference>
<comment type="pathway">
    <text evidence="1">Siderophore biosynthesis.</text>
</comment>
<sequence length="584" mass="67223">MNKAKEIAEMATMQSFLNCYLRETGNYEGMDVGEMNEKMLRIPLVRQHLVIHVPVNYWSLTGRHLFDFPMTYQTEGKEETHTLDYVTMTTLLVKEWLIGNGQEWAEDELVLRVLLSCKKMKDYVVARFEDRHKLMDEDFTFIEAEQSLLFGHLLHPTPKSKQGLTDDEDREYSPEYKGRFQLHYFSVNPDLVEEDSSLDRPASALIFEGVKDTEGAEPLVKEWNKGRLLLPMHPLQVPVVLKDPEVQGYLDSGDIKHLGPKGVRFTATSSFRTLYSESSRFMYKFSVPVKITNSLRANQPKELARGVEVSRLLDTELGEQMKKHHPNFHMMKDPASINLRLSKETSGFEVSLRENPFYDDDEQVTLVAGLVQDHAYGGQSRISTIIRSIAESEGRSLEEVSLDWFDKYLSISLEPILWLHHTYGIALEAHQQNSVVRMEQGYPSKFYYRDNQGYYFSRSKADQLTELLPSLNSKSDTICEDDVADERLRYYFFFNHLYGLINGFGVSRLVDEEKLIDLLRSRLMDHLPSSLVQSLLEESKLPCKANLLTRLYDMDELVGPMEEQSVYTAVDNPLAAKVGVGHEH</sequence>
<proteinExistence type="inferred from homology"/>
<name>A0A1H0FXU7_HALAD</name>
<gene>
    <name evidence="5" type="ORF">SAMN05421677_102157</name>
</gene>
<dbReference type="OrthoDB" id="2989563at2"/>
<evidence type="ECO:0000256" key="1">
    <source>
        <dbReference type="ARBA" id="ARBA00004924"/>
    </source>
</evidence>
<feature type="domain" description="Aerobactin siderophore biosynthesis IucA/IucC-like C-terminal" evidence="4">
    <location>
        <begin position="403"/>
        <end position="557"/>
    </location>
</feature>
<evidence type="ECO:0000313" key="6">
    <source>
        <dbReference type="Proteomes" id="UP000198860"/>
    </source>
</evidence>
<keyword evidence="6" id="KW-1185">Reference proteome</keyword>
<dbReference type="STRING" id="240303.SAMN05421677_102157"/>
<protein>
    <submittedName>
        <fullName evidence="5">Siderophore synthetase component</fullName>
    </submittedName>
</protein>
<evidence type="ECO:0000259" key="4">
    <source>
        <dbReference type="Pfam" id="PF06276"/>
    </source>
</evidence>
<dbReference type="InterPro" id="IPR007310">
    <property type="entry name" value="Aerobactin_biosyn_IucA/IucC_N"/>
</dbReference>
<dbReference type="EMBL" id="FNIZ01000002">
    <property type="protein sequence ID" value="SDN99518.1"/>
    <property type="molecule type" value="Genomic_DNA"/>
</dbReference>
<accession>A0A1H0FXU7</accession>
<dbReference type="GO" id="GO:0016881">
    <property type="term" value="F:acid-amino acid ligase activity"/>
    <property type="evidence" value="ECO:0007669"/>
    <property type="project" value="UniProtKB-ARBA"/>
</dbReference>
<dbReference type="GO" id="GO:0019290">
    <property type="term" value="P:siderophore biosynthetic process"/>
    <property type="evidence" value="ECO:0007669"/>
    <property type="project" value="InterPro"/>
</dbReference>
<evidence type="ECO:0000313" key="5">
    <source>
        <dbReference type="EMBL" id="SDN99518.1"/>
    </source>
</evidence>
<evidence type="ECO:0000256" key="2">
    <source>
        <dbReference type="ARBA" id="ARBA00007832"/>
    </source>
</evidence>